<protein>
    <submittedName>
        <fullName evidence="2">Predicted protein</fullName>
    </submittedName>
</protein>
<proteinExistence type="predicted"/>
<evidence type="ECO:0000256" key="1">
    <source>
        <dbReference type="SAM" id="MobiDB-lite"/>
    </source>
</evidence>
<dbReference type="Proteomes" id="UP000001194">
    <property type="component" value="Unassembled WGS sequence"/>
</dbReference>
<name>B0DJ45_LACBS</name>
<sequence length="103" mass="11504">MALRSTLVDNSEVGHRPQPLLASVTHSPPSHLSDGYFPGNSWPSSAGHLLWGIFPTAEEPRYVLTFPWVRRSTPISMGYLHSDMHHITILHSTTHYGFGRCPV</sequence>
<gene>
    <name evidence="2" type="ORF">LACBIDRAFT_303209</name>
</gene>
<dbReference type="RefSeq" id="XP_001884016.1">
    <property type="nucleotide sequence ID" value="XM_001883981.1"/>
</dbReference>
<evidence type="ECO:0000313" key="3">
    <source>
        <dbReference type="Proteomes" id="UP000001194"/>
    </source>
</evidence>
<dbReference type="EMBL" id="DS547113">
    <property type="protein sequence ID" value="EDR05458.1"/>
    <property type="molecule type" value="Genomic_DNA"/>
</dbReference>
<organism evidence="3">
    <name type="scientific">Laccaria bicolor (strain S238N-H82 / ATCC MYA-4686)</name>
    <name type="common">Bicoloured deceiver</name>
    <name type="synonym">Laccaria laccata var. bicolor</name>
    <dbReference type="NCBI Taxonomy" id="486041"/>
    <lineage>
        <taxon>Eukaryota</taxon>
        <taxon>Fungi</taxon>
        <taxon>Dikarya</taxon>
        <taxon>Basidiomycota</taxon>
        <taxon>Agaricomycotina</taxon>
        <taxon>Agaricomycetes</taxon>
        <taxon>Agaricomycetidae</taxon>
        <taxon>Agaricales</taxon>
        <taxon>Agaricineae</taxon>
        <taxon>Hydnangiaceae</taxon>
        <taxon>Laccaria</taxon>
    </lineage>
</organism>
<dbReference type="HOGENOM" id="CLU_2264227_0_0_1"/>
<dbReference type="GeneID" id="6079663"/>
<reference evidence="2 3" key="1">
    <citation type="journal article" date="2008" name="Nature">
        <title>The genome of Laccaria bicolor provides insights into mycorrhizal symbiosis.</title>
        <authorList>
            <person name="Martin F."/>
            <person name="Aerts A."/>
            <person name="Ahren D."/>
            <person name="Brun A."/>
            <person name="Danchin E.G.J."/>
            <person name="Duchaussoy F."/>
            <person name="Gibon J."/>
            <person name="Kohler A."/>
            <person name="Lindquist E."/>
            <person name="Pereda V."/>
            <person name="Salamov A."/>
            <person name="Shapiro H.J."/>
            <person name="Wuyts J."/>
            <person name="Blaudez D."/>
            <person name="Buee M."/>
            <person name="Brokstein P."/>
            <person name="Canbaeck B."/>
            <person name="Cohen D."/>
            <person name="Courty P.E."/>
            <person name="Coutinho P.M."/>
            <person name="Delaruelle C."/>
            <person name="Detter J.C."/>
            <person name="Deveau A."/>
            <person name="DiFazio S."/>
            <person name="Duplessis S."/>
            <person name="Fraissinet-Tachet L."/>
            <person name="Lucic E."/>
            <person name="Frey-Klett P."/>
            <person name="Fourrey C."/>
            <person name="Feussner I."/>
            <person name="Gay G."/>
            <person name="Grimwood J."/>
            <person name="Hoegger P.J."/>
            <person name="Jain P."/>
            <person name="Kilaru S."/>
            <person name="Labbe J."/>
            <person name="Lin Y.C."/>
            <person name="Legue V."/>
            <person name="Le Tacon F."/>
            <person name="Marmeisse R."/>
            <person name="Melayah D."/>
            <person name="Montanini B."/>
            <person name="Muratet M."/>
            <person name="Nehls U."/>
            <person name="Niculita-Hirzel H."/>
            <person name="Oudot-Le Secq M.P."/>
            <person name="Peter M."/>
            <person name="Quesneville H."/>
            <person name="Rajashekar B."/>
            <person name="Reich M."/>
            <person name="Rouhier N."/>
            <person name="Schmutz J."/>
            <person name="Yin T."/>
            <person name="Chalot M."/>
            <person name="Henrissat B."/>
            <person name="Kuees U."/>
            <person name="Lucas S."/>
            <person name="Van de Peer Y."/>
            <person name="Podila G.K."/>
            <person name="Polle A."/>
            <person name="Pukkila P.J."/>
            <person name="Richardson P.M."/>
            <person name="Rouze P."/>
            <person name="Sanders I.R."/>
            <person name="Stajich J.E."/>
            <person name="Tunlid A."/>
            <person name="Tuskan G."/>
            <person name="Grigoriev I.V."/>
        </authorList>
    </citation>
    <scope>NUCLEOTIDE SEQUENCE [LARGE SCALE GENOMIC DNA]</scope>
    <source>
        <strain evidence="3">S238N-H82 / ATCC MYA-4686</strain>
    </source>
</reference>
<evidence type="ECO:0000313" key="2">
    <source>
        <dbReference type="EMBL" id="EDR05458.1"/>
    </source>
</evidence>
<keyword evidence="3" id="KW-1185">Reference proteome</keyword>
<dbReference type="AlphaFoldDB" id="B0DJ45"/>
<feature type="region of interest" description="Disordered" evidence="1">
    <location>
        <begin position="1"/>
        <end position="24"/>
    </location>
</feature>
<accession>B0DJ45</accession>
<dbReference type="InParanoid" id="B0DJ45"/>
<dbReference type="KEGG" id="lbc:LACBIDRAFT_303209"/>